<comment type="caution">
    <text evidence="11">The sequence shown here is derived from an EMBL/GenBank/DDBJ whole genome shotgun (WGS) entry which is preliminary data.</text>
</comment>
<protein>
    <recommendedName>
        <fullName evidence="6">GTPase HflX</fullName>
    </recommendedName>
    <alternativeName>
        <fullName evidence="6">GTP-binding protein HflX</fullName>
    </alternativeName>
</protein>
<evidence type="ECO:0000256" key="3">
    <source>
        <dbReference type="ARBA" id="ARBA00022741"/>
    </source>
</evidence>
<evidence type="ECO:0000256" key="5">
    <source>
        <dbReference type="ARBA" id="ARBA00023134"/>
    </source>
</evidence>
<evidence type="ECO:0000313" key="11">
    <source>
        <dbReference type="EMBL" id="MBE6060088.1"/>
    </source>
</evidence>
<dbReference type="InterPro" id="IPR030394">
    <property type="entry name" value="G_HFLX_dom"/>
</dbReference>
<dbReference type="CDD" id="cd01878">
    <property type="entry name" value="HflX"/>
    <property type="match status" value="1"/>
</dbReference>
<evidence type="ECO:0000259" key="10">
    <source>
        <dbReference type="PROSITE" id="PS51705"/>
    </source>
</evidence>
<keyword evidence="3 6" id="KW-0547">Nucleotide-binding</keyword>
<keyword evidence="4 8" id="KW-0460">Magnesium</keyword>
<dbReference type="InterPro" id="IPR006073">
    <property type="entry name" value="GTP-bd"/>
</dbReference>
<comment type="similarity">
    <text evidence="6">Belongs to the TRAFAC class OBG-HflX-like GTPase superfamily. HflX GTPase family.</text>
</comment>
<dbReference type="Pfam" id="PF19275">
    <property type="entry name" value="HflX_C"/>
    <property type="match status" value="1"/>
</dbReference>
<feature type="binding site" evidence="7">
    <location>
        <begin position="341"/>
        <end position="343"/>
    </location>
    <ligand>
        <name>GTP</name>
        <dbReference type="ChEBI" id="CHEBI:37565"/>
    </ligand>
</feature>
<dbReference type="InterPro" id="IPR032305">
    <property type="entry name" value="GTP-bd_M"/>
</dbReference>
<dbReference type="InterPro" id="IPR027417">
    <property type="entry name" value="P-loop_NTPase"/>
</dbReference>
<dbReference type="NCBIfam" id="TIGR03156">
    <property type="entry name" value="GTP_HflX"/>
    <property type="match status" value="1"/>
</dbReference>
<dbReference type="GO" id="GO:0003924">
    <property type="term" value="F:GTPase activity"/>
    <property type="evidence" value="ECO:0007669"/>
    <property type="project" value="UniProtKB-UniRule"/>
</dbReference>
<evidence type="ECO:0000256" key="8">
    <source>
        <dbReference type="PIRSR" id="PIRSR006809-2"/>
    </source>
</evidence>
<dbReference type="InterPro" id="IPR016496">
    <property type="entry name" value="GTPase_HflX"/>
</dbReference>
<name>A0A927ZTL5_9CLOT</name>
<dbReference type="GO" id="GO:0046872">
    <property type="term" value="F:metal ion binding"/>
    <property type="evidence" value="ECO:0007669"/>
    <property type="project" value="UniProtKB-KW"/>
</dbReference>
<comment type="subcellular location">
    <subcellularLocation>
        <location evidence="6">Cytoplasm</location>
    </subcellularLocation>
    <text evidence="6">May associate with membranes.</text>
</comment>
<feature type="binding site" evidence="7">
    <location>
        <begin position="203"/>
        <end position="210"/>
    </location>
    <ligand>
        <name>GTP</name>
        <dbReference type="ChEBI" id="CHEBI:37565"/>
    </ligand>
</feature>
<keyword evidence="5 6" id="KW-0342">GTP-binding</keyword>
<evidence type="ECO:0000256" key="9">
    <source>
        <dbReference type="SAM" id="Coils"/>
    </source>
</evidence>
<proteinExistence type="inferred from homology"/>
<dbReference type="PIRSF" id="PIRSF006809">
    <property type="entry name" value="GTP-binding_hflX_prd"/>
    <property type="match status" value="1"/>
</dbReference>
<keyword evidence="1 6" id="KW-0963">Cytoplasm</keyword>
<dbReference type="InterPro" id="IPR045498">
    <property type="entry name" value="HflX_C"/>
</dbReference>
<comment type="function">
    <text evidence="6">GTPase that associates with the 50S ribosomal subunit and may have a role during protein synthesis or ribosome biogenesis.</text>
</comment>
<dbReference type="GO" id="GO:0005737">
    <property type="term" value="C:cytoplasm"/>
    <property type="evidence" value="ECO:0007669"/>
    <property type="project" value="UniProtKB-SubCell"/>
</dbReference>
<keyword evidence="9" id="KW-0175">Coiled coil</keyword>
<evidence type="ECO:0000256" key="1">
    <source>
        <dbReference type="ARBA" id="ARBA00022490"/>
    </source>
</evidence>
<dbReference type="PANTHER" id="PTHR10229">
    <property type="entry name" value="GTP-BINDING PROTEIN HFLX"/>
    <property type="match status" value="1"/>
</dbReference>
<evidence type="ECO:0000313" key="12">
    <source>
        <dbReference type="Proteomes" id="UP000768462"/>
    </source>
</evidence>
<feature type="coiled-coil region" evidence="9">
    <location>
        <begin position="156"/>
        <end position="193"/>
    </location>
</feature>
<dbReference type="InterPro" id="IPR042108">
    <property type="entry name" value="GTPase_HflX_N_sf"/>
</dbReference>
<dbReference type="Gene3D" id="3.40.50.300">
    <property type="entry name" value="P-loop containing nucleotide triphosphate hydrolases"/>
    <property type="match status" value="1"/>
</dbReference>
<dbReference type="InterPro" id="IPR025121">
    <property type="entry name" value="GTPase_HflX_N"/>
</dbReference>
<keyword evidence="2 8" id="KW-0479">Metal-binding</keyword>
<dbReference type="GO" id="GO:0005525">
    <property type="term" value="F:GTP binding"/>
    <property type="evidence" value="ECO:0007669"/>
    <property type="project" value="UniProtKB-UniRule"/>
</dbReference>
<dbReference type="PROSITE" id="PS51705">
    <property type="entry name" value="G_HFLX"/>
    <property type="match status" value="1"/>
</dbReference>
<gene>
    <name evidence="6 11" type="primary">hflX</name>
    <name evidence="11" type="ORF">E7215_07945</name>
</gene>
<dbReference type="PRINTS" id="PR00326">
    <property type="entry name" value="GTP1OBG"/>
</dbReference>
<feature type="domain" description="Hflx-type G" evidence="10">
    <location>
        <begin position="197"/>
        <end position="363"/>
    </location>
</feature>
<accession>A0A927ZTL5</accession>
<dbReference type="AlphaFoldDB" id="A0A927ZTL5"/>
<evidence type="ECO:0000256" key="4">
    <source>
        <dbReference type="ARBA" id="ARBA00022842"/>
    </source>
</evidence>
<dbReference type="Pfam" id="PF01926">
    <property type="entry name" value="MMR_HSR1"/>
    <property type="match status" value="1"/>
</dbReference>
<comment type="subunit">
    <text evidence="6">Monomer. Associates with the 50S ribosomal subunit.</text>
</comment>
<dbReference type="Proteomes" id="UP000768462">
    <property type="component" value="Unassembled WGS sequence"/>
</dbReference>
<dbReference type="Gene3D" id="3.40.50.11060">
    <property type="entry name" value="GTPase HflX, N-terminal domain"/>
    <property type="match status" value="1"/>
</dbReference>
<dbReference type="GO" id="GO:0043022">
    <property type="term" value="F:ribosome binding"/>
    <property type="evidence" value="ECO:0007669"/>
    <property type="project" value="TreeGrafter"/>
</dbReference>
<evidence type="ECO:0000256" key="7">
    <source>
        <dbReference type="PIRSR" id="PIRSR006809-1"/>
    </source>
</evidence>
<dbReference type="Pfam" id="PF13167">
    <property type="entry name" value="GTP-bdg_N"/>
    <property type="match status" value="1"/>
</dbReference>
<evidence type="ECO:0000256" key="6">
    <source>
        <dbReference type="HAMAP-Rule" id="MF_00900"/>
    </source>
</evidence>
<reference evidence="11" key="1">
    <citation type="submission" date="2019-04" db="EMBL/GenBank/DDBJ databases">
        <title>Evolution of Biomass-Degrading Anaerobic Consortia Revealed by Metagenomics.</title>
        <authorList>
            <person name="Peng X."/>
        </authorList>
    </citation>
    <scope>NUCLEOTIDE SEQUENCE</scope>
    <source>
        <strain evidence="11">SIG254</strain>
    </source>
</reference>
<organism evidence="11 12">
    <name type="scientific">Clostridium sulfidigenes</name>
    <dbReference type="NCBI Taxonomy" id="318464"/>
    <lineage>
        <taxon>Bacteria</taxon>
        <taxon>Bacillati</taxon>
        <taxon>Bacillota</taxon>
        <taxon>Clostridia</taxon>
        <taxon>Eubacteriales</taxon>
        <taxon>Clostridiaceae</taxon>
        <taxon>Clostridium</taxon>
    </lineage>
</organism>
<dbReference type="EMBL" id="SVCM01000086">
    <property type="protein sequence ID" value="MBE6060088.1"/>
    <property type="molecule type" value="Genomic_DNA"/>
</dbReference>
<dbReference type="Gene3D" id="6.10.250.2860">
    <property type="match status" value="1"/>
</dbReference>
<feature type="binding site" evidence="7">
    <location>
        <begin position="323"/>
        <end position="326"/>
    </location>
    <ligand>
        <name>GTP</name>
        <dbReference type="ChEBI" id="CHEBI:37565"/>
    </ligand>
</feature>
<dbReference type="SUPFAM" id="SSF52540">
    <property type="entry name" value="P-loop containing nucleoside triphosphate hydrolases"/>
    <property type="match status" value="1"/>
</dbReference>
<dbReference type="FunFam" id="3.40.50.11060:FF:000001">
    <property type="entry name" value="GTPase HflX"/>
    <property type="match status" value="1"/>
</dbReference>
<feature type="binding site" evidence="8">
    <location>
        <position position="237"/>
    </location>
    <ligand>
        <name>Mg(2+)</name>
        <dbReference type="ChEBI" id="CHEBI:18420"/>
    </ligand>
</feature>
<feature type="binding site" evidence="8">
    <location>
        <position position="210"/>
    </location>
    <ligand>
        <name>Mg(2+)</name>
        <dbReference type="ChEBI" id="CHEBI:18420"/>
    </ligand>
</feature>
<dbReference type="HAMAP" id="MF_00900">
    <property type="entry name" value="GTPase_HflX"/>
    <property type="match status" value="1"/>
</dbReference>
<comment type="cofactor">
    <cofactor evidence="8">
        <name>Mg(2+)</name>
        <dbReference type="ChEBI" id="CHEBI:18420"/>
    </cofactor>
</comment>
<dbReference type="Pfam" id="PF16360">
    <property type="entry name" value="GTP-bdg_M"/>
    <property type="match status" value="1"/>
</dbReference>
<dbReference type="FunFam" id="3.40.50.300:FF:001198">
    <property type="entry name" value="GTPase HflX"/>
    <property type="match status" value="1"/>
</dbReference>
<evidence type="ECO:0000256" key="2">
    <source>
        <dbReference type="ARBA" id="ARBA00022723"/>
    </source>
</evidence>
<feature type="binding site" evidence="7">
    <location>
        <begin position="257"/>
        <end position="260"/>
    </location>
    <ligand>
        <name>GTP</name>
        <dbReference type="ChEBI" id="CHEBI:37565"/>
    </ligand>
</feature>
<dbReference type="PANTHER" id="PTHR10229:SF4">
    <property type="entry name" value="GTPASE HFLX"/>
    <property type="match status" value="1"/>
</dbReference>
<sequence>MEMERKGLVVGININNENGFEESMVELKNLCMACDIEAIGELVQNSKQINKAHYIGSGKLDELKSLVNSEEVDIVIFNNELSSSQLRNIEKAIECEVIDRTALILSIFAERAKTREAKLQVEVARLQYLLPRLIGANENLGRQSGGVGTKNKGAGEKKLELDRRKIEAKIAALNKELEELKHQRETQRNLRRKSSVPQIALVGYTNAGKSSIMNSMIDTFKDSEEKKVFEKDMLFATLETSIRSIKLDDNKKFLLSDTVGFVSNLPHNLIKAFRSTLEEVCEADLLLHVVDISNPDYKHHLKVTNDTLKEIGAESVPMIYVYNKIDLVDDYLTDKNGVYISAKKSLGIDKLVETISTKVFNNYINCNMFIPYDKGNLLSYLSDNARVIDRKYRNDGTELSIECSNIDYEKYREYVIG</sequence>